<feature type="transmembrane region" description="Helical" evidence="1">
    <location>
        <begin position="185"/>
        <end position="210"/>
    </location>
</feature>
<dbReference type="GO" id="GO:0004175">
    <property type="term" value="F:endopeptidase activity"/>
    <property type="evidence" value="ECO:0007669"/>
    <property type="project" value="UniProtKB-ARBA"/>
</dbReference>
<dbReference type="PANTHER" id="PTHR43592">
    <property type="entry name" value="CAAX AMINO TERMINAL PROTEASE"/>
    <property type="match status" value="1"/>
</dbReference>
<accession>A0A1M5QGM2</accession>
<dbReference type="GO" id="GO:0080120">
    <property type="term" value="P:CAAX-box protein maturation"/>
    <property type="evidence" value="ECO:0007669"/>
    <property type="project" value="UniProtKB-ARBA"/>
</dbReference>
<dbReference type="PANTHER" id="PTHR43592:SF15">
    <property type="entry name" value="CAAX AMINO TERMINAL PROTEASE FAMILY PROTEIN"/>
    <property type="match status" value="1"/>
</dbReference>
<proteinExistence type="predicted"/>
<reference evidence="4" key="1">
    <citation type="submission" date="2016-11" db="EMBL/GenBank/DDBJ databases">
        <authorList>
            <person name="Varghese N."/>
            <person name="Submissions S."/>
        </authorList>
    </citation>
    <scope>NUCLEOTIDE SEQUENCE [LARGE SCALE GENOMIC DNA]</scope>
    <source>
        <strain evidence="4">CGMCC 1.8995</strain>
    </source>
</reference>
<feature type="transmembrane region" description="Helical" evidence="1">
    <location>
        <begin position="34"/>
        <end position="57"/>
    </location>
</feature>
<feature type="domain" description="CAAX prenyl protease 2/Lysostaphin resistance protein A-like" evidence="2">
    <location>
        <begin position="124"/>
        <end position="213"/>
    </location>
</feature>
<keyword evidence="4" id="KW-1185">Reference proteome</keyword>
<feature type="transmembrane region" description="Helical" evidence="1">
    <location>
        <begin position="6"/>
        <end position="22"/>
    </location>
</feature>
<evidence type="ECO:0000256" key="1">
    <source>
        <dbReference type="SAM" id="Phobius"/>
    </source>
</evidence>
<name>A0A1M5QGM2_9ALTE</name>
<feature type="transmembrane region" description="Helical" evidence="1">
    <location>
        <begin position="72"/>
        <end position="90"/>
    </location>
</feature>
<evidence type="ECO:0000259" key="2">
    <source>
        <dbReference type="Pfam" id="PF02517"/>
    </source>
</evidence>
<keyword evidence="1" id="KW-0812">Transmembrane</keyword>
<dbReference type="STRING" id="634436.SAMN05216361_3898"/>
<organism evidence="3 4">
    <name type="scientific">Marisediminitalea aggregata</name>
    <dbReference type="NCBI Taxonomy" id="634436"/>
    <lineage>
        <taxon>Bacteria</taxon>
        <taxon>Pseudomonadati</taxon>
        <taxon>Pseudomonadota</taxon>
        <taxon>Gammaproteobacteria</taxon>
        <taxon>Alteromonadales</taxon>
        <taxon>Alteromonadaceae</taxon>
        <taxon>Marisediminitalea</taxon>
    </lineage>
</organism>
<evidence type="ECO:0000313" key="4">
    <source>
        <dbReference type="Proteomes" id="UP000184520"/>
    </source>
</evidence>
<dbReference type="Pfam" id="PF02517">
    <property type="entry name" value="Rce1-like"/>
    <property type="match status" value="1"/>
</dbReference>
<evidence type="ECO:0000313" key="3">
    <source>
        <dbReference type="EMBL" id="SHH13257.1"/>
    </source>
</evidence>
<dbReference type="InterPro" id="IPR003675">
    <property type="entry name" value="Rce1/LyrA-like_dom"/>
</dbReference>
<feature type="transmembrane region" description="Helical" evidence="1">
    <location>
        <begin position="159"/>
        <end position="178"/>
    </location>
</feature>
<dbReference type="AlphaFoldDB" id="A0A1M5QGM2"/>
<dbReference type="Proteomes" id="UP000184520">
    <property type="component" value="Unassembled WGS sequence"/>
</dbReference>
<dbReference type="EMBL" id="FQWD01000006">
    <property type="protein sequence ID" value="SHH13257.1"/>
    <property type="molecule type" value="Genomic_DNA"/>
</dbReference>
<keyword evidence="1" id="KW-1133">Transmembrane helix</keyword>
<protein>
    <recommendedName>
        <fullName evidence="2">CAAX prenyl protease 2/Lysostaphin resistance protein A-like domain-containing protein</fullName>
    </recommendedName>
</protein>
<keyword evidence="1" id="KW-0472">Membrane</keyword>
<feature type="transmembrane region" description="Helical" evidence="1">
    <location>
        <begin position="125"/>
        <end position="147"/>
    </location>
</feature>
<gene>
    <name evidence="3" type="ORF">SAMN05216361_3898</name>
</gene>
<sequence>MQTMEIAFLSTILLFPLFDLVLEKYKCRNKCTEYVKTSFMLWAVTGFLFFCFLNGVLKIEPPQYLPSTTWKGYLALFMFAVFIAYMKYVLYSINKDKSVRLQVLNAFEDGGESFVEILPSSRKEFLFFTLLVSFSAGVCEELIFRWYLFSFIEQHTGGLVAVIGSSIIFGFWHIYLGWKHVIKTAVVGVLLCGIYLYFESIVVAILAHIFMDVYSGSVAFIARKAQGAELTSA</sequence>